<evidence type="ECO:0000313" key="4">
    <source>
        <dbReference type="Proteomes" id="UP001497516"/>
    </source>
</evidence>
<dbReference type="Gene3D" id="3.40.50.10190">
    <property type="entry name" value="BRCT domain"/>
    <property type="match status" value="2"/>
</dbReference>
<feature type="domain" description="BRCT" evidence="2">
    <location>
        <begin position="796"/>
        <end position="896"/>
    </location>
</feature>
<organism evidence="3 4">
    <name type="scientific">Linum trigynum</name>
    <dbReference type="NCBI Taxonomy" id="586398"/>
    <lineage>
        <taxon>Eukaryota</taxon>
        <taxon>Viridiplantae</taxon>
        <taxon>Streptophyta</taxon>
        <taxon>Embryophyta</taxon>
        <taxon>Tracheophyta</taxon>
        <taxon>Spermatophyta</taxon>
        <taxon>Magnoliopsida</taxon>
        <taxon>eudicotyledons</taxon>
        <taxon>Gunneridae</taxon>
        <taxon>Pentapetalae</taxon>
        <taxon>rosids</taxon>
        <taxon>fabids</taxon>
        <taxon>Malpighiales</taxon>
        <taxon>Linaceae</taxon>
        <taxon>Linum</taxon>
    </lineage>
</organism>
<dbReference type="GO" id="GO:0005634">
    <property type="term" value="C:nucleus"/>
    <property type="evidence" value="ECO:0007669"/>
    <property type="project" value="TreeGrafter"/>
</dbReference>
<accession>A0AAV2DUC9</accession>
<dbReference type="GO" id="GO:0042393">
    <property type="term" value="F:histone binding"/>
    <property type="evidence" value="ECO:0007669"/>
    <property type="project" value="TreeGrafter"/>
</dbReference>
<protein>
    <recommendedName>
        <fullName evidence="2">BRCT domain-containing protein</fullName>
    </recommendedName>
</protein>
<dbReference type="EMBL" id="OZ034816">
    <property type="protein sequence ID" value="CAL1377211.1"/>
    <property type="molecule type" value="Genomic_DNA"/>
</dbReference>
<dbReference type="PROSITE" id="PS50172">
    <property type="entry name" value="BRCT"/>
    <property type="match status" value="2"/>
</dbReference>
<feature type="region of interest" description="Disordered" evidence="1">
    <location>
        <begin position="896"/>
        <end position="917"/>
    </location>
</feature>
<proteinExistence type="predicted"/>
<gene>
    <name evidence="3" type="ORF">LTRI10_LOCUS18878</name>
</gene>
<dbReference type="InterPro" id="IPR036420">
    <property type="entry name" value="BRCT_dom_sf"/>
</dbReference>
<dbReference type="AlphaFoldDB" id="A0AAV2DUC9"/>
<dbReference type="SUPFAM" id="SSF52113">
    <property type="entry name" value="BRCT domain"/>
    <property type="match status" value="1"/>
</dbReference>
<dbReference type="SMART" id="SM00292">
    <property type="entry name" value="BRCT"/>
    <property type="match status" value="2"/>
</dbReference>
<dbReference type="GO" id="GO:0045944">
    <property type="term" value="P:positive regulation of transcription by RNA polymerase II"/>
    <property type="evidence" value="ECO:0007669"/>
    <property type="project" value="TreeGrafter"/>
</dbReference>
<evidence type="ECO:0000256" key="1">
    <source>
        <dbReference type="SAM" id="MobiDB-lite"/>
    </source>
</evidence>
<feature type="compositionally biased region" description="Basic and acidic residues" evidence="1">
    <location>
        <begin position="320"/>
        <end position="332"/>
    </location>
</feature>
<evidence type="ECO:0000259" key="2">
    <source>
        <dbReference type="PROSITE" id="PS50172"/>
    </source>
</evidence>
<dbReference type="InterPro" id="IPR001357">
    <property type="entry name" value="BRCT_dom"/>
</dbReference>
<dbReference type="Proteomes" id="UP001497516">
    <property type="component" value="Chromosome 3"/>
</dbReference>
<feature type="region of interest" description="Disordered" evidence="1">
    <location>
        <begin position="632"/>
        <end position="653"/>
    </location>
</feature>
<feature type="region of interest" description="Disordered" evidence="1">
    <location>
        <begin position="317"/>
        <end position="367"/>
    </location>
</feature>
<sequence length="917" mass="100583">MTSFGFRQPQFSEELAYLPIWLQKPQLEQSPPPGNSIAEAEVPFSSNRELRSLWPPRGSRTCFGKDVNRSSKDEGRYKDCCLFLSGEANSESTVAPSPGNLLHLRLHISLDGDSPNTQCQLSYPSDLPRGSSMFESQHQDQTLCSWDEKACQMKVDYNGGGVTLLPPASTPGAVKSDSLQVPSINQGSKMQNEGKLNVFPANMGTEAGSLPPKRSSGCEDGDINGAIELSIAASEALVIHELMKTELSSEGFSTGSILEAALRVKQARLLEEGVEDGCYSNDEVVDVDSLSDLDDSVMGDAFLDVGLSLDGAHVSGSDISHVKETPMEEKLDGSTNGSKVPKDQQDQNINGKAPDSDYSGMAFSGNRSSYQQDDILHDMAEPQEGNANGGKQHTRKGVAKYFIDEASFLSESGDIAVNQISGMHKKGNGPNIASQSSINFNGLQDKAHDAVLPSEEVRCSYVSASDPLCSIVPCSIPMEEHFVSPANQIQNGAGVEPQNSFGHKFLPGLGNECTIDKVEEQNPDSPLNGNDNVDIEHQEDTCVSVQRRSPIVLNRRTRHRWQARESFIGSNVPAVRCLEQDLPENTTIKFDISNQTNMPSGEVVSCTENNPVRTKRVHFSFEVQHEQTKELIQRSKASSVEGGPDLGIRHNKRSKLSKPSCMKKCLLGHKQDLKRLIFHRLEFLITGFSYAKERELGGMIQKSGGIVLSEIPSHRSSKFRGIKRPDTQQLTLVISSRKLQTAKFLYGCAVNALILKARWITDSIAAGAIAPPEKYVIRPNQADIRPVRQLPMNQNTGPRIFDRVGIMLHGKPSFCRKLSLIVKHGGGEVFKSLQTLLLILDTGKLRRGVIVAENQSRALRHLQHCASEQKIALMPASWIAKSLHLGKLLPVQEKEEDAPQEIGLQTSENSLDWSQEF</sequence>
<dbReference type="GO" id="GO:0000077">
    <property type="term" value="P:DNA damage checkpoint signaling"/>
    <property type="evidence" value="ECO:0007669"/>
    <property type="project" value="TreeGrafter"/>
</dbReference>
<reference evidence="3 4" key="1">
    <citation type="submission" date="2024-04" db="EMBL/GenBank/DDBJ databases">
        <authorList>
            <person name="Fracassetti M."/>
        </authorList>
    </citation>
    <scope>NUCLEOTIDE SEQUENCE [LARGE SCALE GENOMIC DNA]</scope>
</reference>
<feature type="compositionally biased region" description="Polar residues" evidence="1">
    <location>
        <begin position="903"/>
        <end position="917"/>
    </location>
</feature>
<feature type="domain" description="BRCT" evidence="2">
    <location>
        <begin position="673"/>
        <end position="777"/>
    </location>
</feature>
<name>A0AAV2DUC9_9ROSI</name>
<dbReference type="InterPro" id="IPR047252">
    <property type="entry name" value="TP53BP1-like"/>
</dbReference>
<keyword evidence="4" id="KW-1185">Reference proteome</keyword>
<dbReference type="PANTHER" id="PTHR15321">
    <property type="entry name" value="TUMOR SUPPRESSOR P53-BINDING PROTEIN 1"/>
    <property type="match status" value="1"/>
</dbReference>
<evidence type="ECO:0000313" key="3">
    <source>
        <dbReference type="EMBL" id="CAL1377211.1"/>
    </source>
</evidence>
<dbReference type="PANTHER" id="PTHR15321:SF3">
    <property type="entry name" value="TP53-BINDING PROTEIN 1"/>
    <property type="match status" value="1"/>
</dbReference>